<evidence type="ECO:0000256" key="3">
    <source>
        <dbReference type="ARBA" id="ARBA00003317"/>
    </source>
</evidence>
<dbReference type="Pfam" id="PF02870">
    <property type="entry name" value="Methyltransf_1N"/>
    <property type="match status" value="1"/>
</dbReference>
<dbReference type="GO" id="GO:0005654">
    <property type="term" value="C:nucleoplasm"/>
    <property type="evidence" value="ECO:0007669"/>
    <property type="project" value="TreeGrafter"/>
</dbReference>
<protein>
    <recommendedName>
        <fullName evidence="7">Methylated-DNA--protein-cysteine methyltransferase</fullName>
        <ecNumber evidence="6">2.1.1.63</ecNumber>
    </recommendedName>
    <alternativeName>
        <fullName evidence="17">6-O-methylguanine-DNA methyltransferase</fullName>
    </alternativeName>
    <alternativeName>
        <fullName evidence="18">O-6-methylguanine-DNA-alkyltransferase</fullName>
    </alternativeName>
</protein>
<evidence type="ECO:0000256" key="19">
    <source>
        <dbReference type="ARBA" id="ARBA00049348"/>
    </source>
</evidence>
<evidence type="ECO:0000256" key="9">
    <source>
        <dbReference type="ARBA" id="ARBA00022603"/>
    </source>
</evidence>
<comment type="catalytic activity">
    <reaction evidence="1">
        <text>a 4-O-methyl-thymidine in DNA + L-cysteinyl-[protein] = a thymidine in DNA + S-methyl-L-cysteinyl-[protein]</text>
        <dbReference type="Rhea" id="RHEA:53428"/>
        <dbReference type="Rhea" id="RHEA-COMP:10131"/>
        <dbReference type="Rhea" id="RHEA-COMP:10132"/>
        <dbReference type="Rhea" id="RHEA-COMP:13555"/>
        <dbReference type="Rhea" id="RHEA-COMP:13556"/>
        <dbReference type="ChEBI" id="CHEBI:29950"/>
        <dbReference type="ChEBI" id="CHEBI:82612"/>
        <dbReference type="ChEBI" id="CHEBI:137386"/>
        <dbReference type="ChEBI" id="CHEBI:137387"/>
        <dbReference type="EC" id="2.1.1.63"/>
    </reaction>
</comment>
<comment type="caution">
    <text evidence="22">The sequence shown here is derived from an EMBL/GenBank/DDBJ whole genome shotgun (WGS) entry which is preliminary data.</text>
</comment>
<dbReference type="GO" id="GO:0003908">
    <property type="term" value="F:methylated-DNA-[protein]-cysteine S-methyltransferase activity"/>
    <property type="evidence" value="ECO:0007669"/>
    <property type="project" value="UniProtKB-EC"/>
</dbReference>
<keyword evidence="11" id="KW-0479">Metal-binding</keyword>
<dbReference type="PANTHER" id="PTHR46460">
    <property type="entry name" value="METHYLATED-DNA--PROTEIN-CYSTEINE METHYLTRANSFERASE"/>
    <property type="match status" value="1"/>
</dbReference>
<keyword evidence="23" id="KW-1185">Reference proteome</keyword>
<organism evidence="22 23">
    <name type="scientific">Chiloscyllium punctatum</name>
    <name type="common">Brownbanded bambooshark</name>
    <name type="synonym">Hemiscyllium punctatum</name>
    <dbReference type="NCBI Taxonomy" id="137246"/>
    <lineage>
        <taxon>Eukaryota</taxon>
        <taxon>Metazoa</taxon>
        <taxon>Chordata</taxon>
        <taxon>Craniata</taxon>
        <taxon>Vertebrata</taxon>
        <taxon>Chondrichthyes</taxon>
        <taxon>Elasmobranchii</taxon>
        <taxon>Galeomorphii</taxon>
        <taxon>Galeoidea</taxon>
        <taxon>Orectolobiformes</taxon>
        <taxon>Hemiscylliidae</taxon>
        <taxon>Chiloscyllium</taxon>
    </lineage>
</organism>
<dbReference type="InterPro" id="IPR036217">
    <property type="entry name" value="MethylDNA_cys_MeTrfase_DNAb"/>
</dbReference>
<keyword evidence="12" id="KW-0227">DNA damage</keyword>
<accession>A0A401RVZ6</accession>
<proteinExistence type="inferred from homology"/>
<dbReference type="PROSITE" id="PS00374">
    <property type="entry name" value="MGMT"/>
    <property type="match status" value="1"/>
</dbReference>
<evidence type="ECO:0000256" key="6">
    <source>
        <dbReference type="ARBA" id="ARBA00011918"/>
    </source>
</evidence>
<dbReference type="InterPro" id="IPR036631">
    <property type="entry name" value="MGMT_N_sf"/>
</dbReference>
<dbReference type="InterPro" id="IPR001497">
    <property type="entry name" value="MethylDNA_cys_MeTrfase_AS"/>
</dbReference>
<dbReference type="NCBIfam" id="TIGR00589">
    <property type="entry name" value="ogt"/>
    <property type="match status" value="1"/>
</dbReference>
<keyword evidence="16" id="KW-0539">Nucleus</keyword>
<dbReference type="InterPro" id="IPR008332">
    <property type="entry name" value="MethylG_MeTrfase_N"/>
</dbReference>
<evidence type="ECO:0000256" key="17">
    <source>
        <dbReference type="ARBA" id="ARBA00030795"/>
    </source>
</evidence>
<dbReference type="PANTHER" id="PTHR46460:SF1">
    <property type="entry name" value="METHYLATED-DNA--PROTEIN-CYSTEINE METHYLTRANSFERASE"/>
    <property type="match status" value="1"/>
</dbReference>
<evidence type="ECO:0000256" key="13">
    <source>
        <dbReference type="ARBA" id="ARBA00022833"/>
    </source>
</evidence>
<evidence type="ECO:0000256" key="18">
    <source>
        <dbReference type="ARBA" id="ARBA00031621"/>
    </source>
</evidence>
<evidence type="ECO:0000256" key="4">
    <source>
        <dbReference type="ARBA" id="ARBA00004123"/>
    </source>
</evidence>
<dbReference type="SUPFAM" id="SSF46767">
    <property type="entry name" value="Methylated DNA-protein cysteine methyltransferase, C-terminal domain"/>
    <property type="match status" value="1"/>
</dbReference>
<name>A0A401RVZ6_CHIPU</name>
<evidence type="ECO:0000256" key="10">
    <source>
        <dbReference type="ARBA" id="ARBA00022679"/>
    </source>
</evidence>
<keyword evidence="14" id="KW-0238">DNA-binding</keyword>
<feature type="domain" description="Methylated-DNA-[protein]-cysteine S-methyltransferase DNA binding" evidence="20">
    <location>
        <begin position="178"/>
        <end position="256"/>
    </location>
</feature>
<dbReference type="Pfam" id="PF01035">
    <property type="entry name" value="DNA_binding_1"/>
    <property type="match status" value="1"/>
</dbReference>
<gene>
    <name evidence="22" type="ORF">chiPu_0000722</name>
</gene>
<reference evidence="22 23" key="1">
    <citation type="journal article" date="2018" name="Nat. Ecol. Evol.">
        <title>Shark genomes provide insights into elasmobranch evolution and the origin of vertebrates.</title>
        <authorList>
            <person name="Hara Y"/>
            <person name="Yamaguchi K"/>
            <person name="Onimaru K"/>
            <person name="Kadota M"/>
            <person name="Koyanagi M"/>
            <person name="Keeley SD"/>
            <person name="Tatsumi K"/>
            <person name="Tanaka K"/>
            <person name="Motone F"/>
            <person name="Kageyama Y"/>
            <person name="Nozu R"/>
            <person name="Adachi N"/>
            <person name="Nishimura O"/>
            <person name="Nakagawa R"/>
            <person name="Tanegashima C"/>
            <person name="Kiyatake I"/>
            <person name="Matsumoto R"/>
            <person name="Murakumo K"/>
            <person name="Nishida K"/>
            <person name="Terakita A"/>
            <person name="Kuratani S"/>
            <person name="Sato K"/>
            <person name="Hyodo S Kuraku.S."/>
        </authorList>
    </citation>
    <scope>NUCLEOTIDE SEQUENCE [LARGE SCALE GENOMIC DNA]</scope>
</reference>
<dbReference type="STRING" id="137246.A0A401RVZ6"/>
<evidence type="ECO:0000259" key="20">
    <source>
        <dbReference type="Pfam" id="PF01035"/>
    </source>
</evidence>
<dbReference type="OrthoDB" id="1907495at2759"/>
<evidence type="ECO:0000256" key="12">
    <source>
        <dbReference type="ARBA" id="ARBA00022763"/>
    </source>
</evidence>
<evidence type="ECO:0000256" key="14">
    <source>
        <dbReference type="ARBA" id="ARBA00023125"/>
    </source>
</evidence>
<dbReference type="CDD" id="cd06445">
    <property type="entry name" value="ATase"/>
    <property type="match status" value="1"/>
</dbReference>
<dbReference type="SUPFAM" id="SSF53155">
    <property type="entry name" value="Methylated DNA-protein cysteine methyltransferase domain"/>
    <property type="match status" value="1"/>
</dbReference>
<dbReference type="GO" id="GO:0006281">
    <property type="term" value="P:DNA repair"/>
    <property type="evidence" value="ECO:0007669"/>
    <property type="project" value="UniProtKB-KW"/>
</dbReference>
<evidence type="ECO:0000256" key="8">
    <source>
        <dbReference type="ARBA" id="ARBA00022553"/>
    </source>
</evidence>
<comment type="cofactor">
    <cofactor evidence="2">
        <name>Zn(2+)</name>
        <dbReference type="ChEBI" id="CHEBI:29105"/>
    </cofactor>
</comment>
<comment type="similarity">
    <text evidence="5">Belongs to the MGMT family.</text>
</comment>
<dbReference type="AlphaFoldDB" id="A0A401RVZ6"/>
<dbReference type="Gene3D" id="1.10.10.10">
    <property type="entry name" value="Winged helix-like DNA-binding domain superfamily/Winged helix DNA-binding domain"/>
    <property type="match status" value="1"/>
</dbReference>
<dbReference type="GO" id="GO:0046872">
    <property type="term" value="F:metal ion binding"/>
    <property type="evidence" value="ECO:0007669"/>
    <property type="project" value="UniProtKB-KW"/>
</dbReference>
<evidence type="ECO:0000256" key="1">
    <source>
        <dbReference type="ARBA" id="ARBA00001286"/>
    </source>
</evidence>
<evidence type="ECO:0000259" key="21">
    <source>
        <dbReference type="Pfam" id="PF02870"/>
    </source>
</evidence>
<dbReference type="GO" id="GO:0003677">
    <property type="term" value="F:DNA binding"/>
    <property type="evidence" value="ECO:0007669"/>
    <property type="project" value="UniProtKB-KW"/>
</dbReference>
<dbReference type="Gene3D" id="3.30.160.70">
    <property type="entry name" value="Methylated DNA-protein cysteine methyltransferase domain"/>
    <property type="match status" value="1"/>
</dbReference>
<keyword evidence="10" id="KW-0808">Transferase</keyword>
<keyword evidence="15" id="KW-0234">DNA repair</keyword>
<dbReference type="GO" id="GO:0032259">
    <property type="term" value="P:methylation"/>
    <property type="evidence" value="ECO:0007669"/>
    <property type="project" value="UniProtKB-KW"/>
</dbReference>
<comment type="catalytic activity">
    <reaction evidence="19">
        <text>a 6-O-methyl-2'-deoxyguanosine in DNA + L-cysteinyl-[protein] = S-methyl-L-cysteinyl-[protein] + a 2'-deoxyguanosine in DNA</text>
        <dbReference type="Rhea" id="RHEA:24000"/>
        <dbReference type="Rhea" id="RHEA-COMP:10131"/>
        <dbReference type="Rhea" id="RHEA-COMP:10132"/>
        <dbReference type="Rhea" id="RHEA-COMP:11367"/>
        <dbReference type="Rhea" id="RHEA-COMP:11368"/>
        <dbReference type="ChEBI" id="CHEBI:29950"/>
        <dbReference type="ChEBI" id="CHEBI:82612"/>
        <dbReference type="ChEBI" id="CHEBI:85445"/>
        <dbReference type="ChEBI" id="CHEBI:85448"/>
        <dbReference type="EC" id="2.1.1.63"/>
    </reaction>
</comment>
<keyword evidence="9" id="KW-0489">Methyltransferase</keyword>
<dbReference type="InterPro" id="IPR014048">
    <property type="entry name" value="MethylDNA_cys_MeTrfase_DNA-bd"/>
</dbReference>
<dbReference type="OMA" id="KYCMTWL"/>
<dbReference type="FunFam" id="1.10.10.10:FF:000214">
    <property type="entry name" value="Methylated-DNA--protein-cysteine methyltransferase"/>
    <property type="match status" value="1"/>
</dbReference>
<dbReference type="InterPro" id="IPR036388">
    <property type="entry name" value="WH-like_DNA-bd_sf"/>
</dbReference>
<comment type="subcellular location">
    <subcellularLocation>
        <location evidence="4">Nucleus</location>
    </subcellularLocation>
</comment>
<dbReference type="Proteomes" id="UP000287033">
    <property type="component" value="Unassembled WGS sequence"/>
</dbReference>
<feature type="domain" description="Methylguanine DNA methyltransferase ribonuclease-like" evidence="21">
    <location>
        <begin position="88"/>
        <end position="163"/>
    </location>
</feature>
<evidence type="ECO:0000256" key="16">
    <source>
        <dbReference type="ARBA" id="ARBA00023242"/>
    </source>
</evidence>
<dbReference type="EMBL" id="BEZZ01000009">
    <property type="protein sequence ID" value="GCC22334.1"/>
    <property type="molecule type" value="Genomic_DNA"/>
</dbReference>
<evidence type="ECO:0000256" key="11">
    <source>
        <dbReference type="ARBA" id="ARBA00022723"/>
    </source>
</evidence>
<keyword evidence="13" id="KW-0862">Zinc</keyword>
<dbReference type="FunFam" id="3.30.160.70:FF:000001">
    <property type="entry name" value="Methylated-DNA--protein-cysteine methyltransferase"/>
    <property type="match status" value="1"/>
</dbReference>
<evidence type="ECO:0000313" key="22">
    <source>
        <dbReference type="EMBL" id="GCC22334.1"/>
    </source>
</evidence>
<evidence type="ECO:0000256" key="7">
    <source>
        <dbReference type="ARBA" id="ARBA00015377"/>
    </source>
</evidence>
<dbReference type="EC" id="2.1.1.63" evidence="6"/>
<evidence type="ECO:0000256" key="2">
    <source>
        <dbReference type="ARBA" id="ARBA00001947"/>
    </source>
</evidence>
<keyword evidence="8" id="KW-0597">Phosphoprotein</keyword>
<evidence type="ECO:0000256" key="5">
    <source>
        <dbReference type="ARBA" id="ARBA00008711"/>
    </source>
</evidence>
<comment type="function">
    <text evidence="3">Involved in the cellular defense against the biological effects of O6-methylguanine (O6-MeG) and O4-methylthymine (O4-MeT) in DNA. Repairs the methylated nucleobase in DNA by stoichiometrically transferring the methyl group to a cysteine residue in the enzyme. This is a suicide reaction: the enzyme is irreversibly inactivated.</text>
</comment>
<evidence type="ECO:0000256" key="15">
    <source>
        <dbReference type="ARBA" id="ARBA00023204"/>
    </source>
</evidence>
<sequence>MKRSRAVCAGSLRIPEKGGNKFLRSLENGQGQLSPGTFTLSAALREGWTFPGALSAQKLLHMANMAARLHQKVAKKNDASHCKQVTAALQSPIGAIQVSGCEEGIHFIQLSENFVPKDRTRMASFTCEVCESQEEMTEPVKYCMTWLQAYFSEPWTTEKLPLPAFHHPIFQQGTFTSNVLMTLLNDVKFGEMASYKELATMAGNSKAVRAVGGAMRANPMPIIVPCHRVICSNGQIGNYMGGRGNHLKQWLLTHEKLLKESRKTSQGPCPMLPHS</sequence>
<evidence type="ECO:0000313" key="23">
    <source>
        <dbReference type="Proteomes" id="UP000287033"/>
    </source>
</evidence>